<dbReference type="PROSITE" id="PS51186">
    <property type="entry name" value="GNAT"/>
    <property type="match status" value="1"/>
</dbReference>
<proteinExistence type="predicted"/>
<name>A0ABV8J7T4_9ACTN</name>
<protein>
    <submittedName>
        <fullName evidence="2">GNAT family N-acetyltransferase</fullName>
        <ecNumber evidence="2">2.3.-.-</ecNumber>
    </submittedName>
</protein>
<evidence type="ECO:0000313" key="2">
    <source>
        <dbReference type="EMBL" id="MFC4072557.1"/>
    </source>
</evidence>
<evidence type="ECO:0000313" key="3">
    <source>
        <dbReference type="Proteomes" id="UP001595867"/>
    </source>
</evidence>
<dbReference type="Gene3D" id="3.40.630.30">
    <property type="match status" value="1"/>
</dbReference>
<dbReference type="CDD" id="cd04301">
    <property type="entry name" value="NAT_SF"/>
    <property type="match status" value="1"/>
</dbReference>
<evidence type="ECO:0000259" key="1">
    <source>
        <dbReference type="PROSITE" id="PS51186"/>
    </source>
</evidence>
<dbReference type="Pfam" id="PF00583">
    <property type="entry name" value="Acetyltransf_1"/>
    <property type="match status" value="1"/>
</dbReference>
<dbReference type="InterPro" id="IPR000182">
    <property type="entry name" value="GNAT_dom"/>
</dbReference>
<keyword evidence="2" id="KW-0012">Acyltransferase</keyword>
<accession>A0ABV8J7T4</accession>
<dbReference type="RefSeq" id="WP_378073431.1">
    <property type="nucleotide sequence ID" value="NZ_JBHSBL010000041.1"/>
</dbReference>
<feature type="domain" description="N-acetyltransferase" evidence="1">
    <location>
        <begin position="123"/>
        <end position="260"/>
    </location>
</feature>
<dbReference type="GO" id="GO:0016746">
    <property type="term" value="F:acyltransferase activity"/>
    <property type="evidence" value="ECO:0007669"/>
    <property type="project" value="UniProtKB-KW"/>
</dbReference>
<comment type="caution">
    <text evidence="2">The sequence shown here is derived from an EMBL/GenBank/DDBJ whole genome shotgun (WGS) entry which is preliminary data.</text>
</comment>
<organism evidence="2 3">
    <name type="scientific">Actinoplanes subglobosus</name>
    <dbReference type="NCBI Taxonomy" id="1547892"/>
    <lineage>
        <taxon>Bacteria</taxon>
        <taxon>Bacillati</taxon>
        <taxon>Actinomycetota</taxon>
        <taxon>Actinomycetes</taxon>
        <taxon>Micromonosporales</taxon>
        <taxon>Micromonosporaceae</taxon>
        <taxon>Actinoplanes</taxon>
    </lineage>
</organism>
<reference evidence="3" key="1">
    <citation type="journal article" date="2019" name="Int. J. Syst. Evol. Microbiol.">
        <title>The Global Catalogue of Microorganisms (GCM) 10K type strain sequencing project: providing services to taxonomists for standard genome sequencing and annotation.</title>
        <authorList>
            <consortium name="The Broad Institute Genomics Platform"/>
            <consortium name="The Broad Institute Genome Sequencing Center for Infectious Disease"/>
            <person name="Wu L."/>
            <person name="Ma J."/>
        </authorList>
    </citation>
    <scope>NUCLEOTIDE SEQUENCE [LARGE SCALE GENOMIC DNA]</scope>
    <source>
        <strain evidence="3">TBRC 5832</strain>
    </source>
</reference>
<keyword evidence="3" id="KW-1185">Reference proteome</keyword>
<gene>
    <name evidence="2" type="ORF">ACFO0C_47160</name>
</gene>
<keyword evidence="2" id="KW-0808">Transferase</keyword>
<sequence>MDHQKVLELFDRQMRREMRAEGDGSRIERDGPVLRHIGTAPDAWNAVVWSDLDETTADEAIAGSVRRFAELGFPFEWKLYGYDRPADLATRLTAAGFVPDDEETLMIAAISDLSLDVTLPPEVRIDRVTTPAGVELMVTASEQAFGENADWLRHRLLDQLANDPDNAYLFVAMAGDTPVSGARMDVNEGTAFAGLWGGGTAPAWRGRGIYRALVAERARIAAALGYEYLQVDASSQSRPILERLGFAVLTSTTPYNKAAS</sequence>
<dbReference type="SUPFAM" id="SSF55729">
    <property type="entry name" value="Acyl-CoA N-acyltransferases (Nat)"/>
    <property type="match status" value="1"/>
</dbReference>
<dbReference type="EMBL" id="JBHSBL010000041">
    <property type="protein sequence ID" value="MFC4072557.1"/>
    <property type="molecule type" value="Genomic_DNA"/>
</dbReference>
<dbReference type="Proteomes" id="UP001595867">
    <property type="component" value="Unassembled WGS sequence"/>
</dbReference>
<dbReference type="InterPro" id="IPR016181">
    <property type="entry name" value="Acyl_CoA_acyltransferase"/>
</dbReference>
<dbReference type="EC" id="2.3.-.-" evidence="2"/>